<proteinExistence type="predicted"/>
<dbReference type="AlphaFoldDB" id="A0A7R9BCU1"/>
<feature type="region of interest" description="Disordered" evidence="7">
    <location>
        <begin position="119"/>
        <end position="168"/>
    </location>
</feature>
<keyword evidence="5" id="KW-0067">ATP-binding</keyword>
<sequence length="283" mass="32515">MHVLPNLADTNLFPPNPQAKVESEKKLSASTKTEEVHKKQLAKCVEVVKRLLVEKSTIEKKEIRRKCMQNRLRLGQFVTQRVGATYQENWQDGYAFQELSKRQENMQQLRESIDRLRKTLSKKKEGTSVRKKPSSLSTSTTGNNSNSNHTWASSGGNSSGSNSNDSFSFLKPDAPAKECVLTQQEHYEKDEILKLRANSYKKEDAALQLEVEKLERERNLHIRELKRISNEDQSRFKDHPVLCDRYLLLMLLGKGGFSEVHKVRVCLRKKKSAVLILTNYPTE</sequence>
<dbReference type="GO" id="GO:0004674">
    <property type="term" value="F:protein serine/threonine kinase activity"/>
    <property type="evidence" value="ECO:0007669"/>
    <property type="project" value="UniProtKB-KW"/>
</dbReference>
<evidence type="ECO:0008006" key="10">
    <source>
        <dbReference type="Google" id="ProtNLM"/>
    </source>
</evidence>
<dbReference type="PANTHER" id="PTHR22974">
    <property type="entry name" value="MIXED LINEAGE PROTEIN KINASE"/>
    <property type="match status" value="1"/>
</dbReference>
<feature type="coiled-coil region" evidence="6">
    <location>
        <begin position="197"/>
        <end position="231"/>
    </location>
</feature>
<feature type="compositionally biased region" description="Basic and acidic residues" evidence="7">
    <location>
        <begin position="119"/>
        <end position="128"/>
    </location>
</feature>
<dbReference type="EMBL" id="OA882052">
    <property type="protein sequence ID" value="CAD7272266.1"/>
    <property type="molecule type" value="Genomic_DNA"/>
</dbReference>
<dbReference type="PANTHER" id="PTHR22974:SF23">
    <property type="entry name" value="TOUSLED-LIKE KINASE, ISOFORM G"/>
    <property type="match status" value="1"/>
</dbReference>
<evidence type="ECO:0000256" key="4">
    <source>
        <dbReference type="ARBA" id="ARBA00022777"/>
    </source>
</evidence>
<dbReference type="GO" id="GO:0035556">
    <property type="term" value="P:intracellular signal transduction"/>
    <property type="evidence" value="ECO:0007669"/>
    <property type="project" value="TreeGrafter"/>
</dbReference>
<feature type="compositionally biased region" description="Low complexity" evidence="7">
    <location>
        <begin position="134"/>
        <end position="168"/>
    </location>
</feature>
<organism evidence="8">
    <name type="scientific">Notodromas monacha</name>
    <dbReference type="NCBI Taxonomy" id="399045"/>
    <lineage>
        <taxon>Eukaryota</taxon>
        <taxon>Metazoa</taxon>
        <taxon>Ecdysozoa</taxon>
        <taxon>Arthropoda</taxon>
        <taxon>Crustacea</taxon>
        <taxon>Oligostraca</taxon>
        <taxon>Ostracoda</taxon>
        <taxon>Podocopa</taxon>
        <taxon>Podocopida</taxon>
        <taxon>Cypridocopina</taxon>
        <taxon>Cypridoidea</taxon>
        <taxon>Cyprididae</taxon>
        <taxon>Notodromas</taxon>
    </lineage>
</organism>
<evidence type="ECO:0000313" key="8">
    <source>
        <dbReference type="EMBL" id="CAD7272266.1"/>
    </source>
</evidence>
<evidence type="ECO:0000256" key="7">
    <source>
        <dbReference type="SAM" id="MobiDB-lite"/>
    </source>
</evidence>
<keyword evidence="2" id="KW-0808">Transferase</keyword>
<dbReference type="EMBL" id="CAJPEX010000015">
    <property type="protein sequence ID" value="CAG0912418.1"/>
    <property type="molecule type" value="Genomic_DNA"/>
</dbReference>
<keyword evidence="4" id="KW-0418">Kinase</keyword>
<gene>
    <name evidence="8" type="ORF">NMOB1V02_LOCUS208</name>
</gene>
<evidence type="ECO:0000256" key="3">
    <source>
        <dbReference type="ARBA" id="ARBA00022741"/>
    </source>
</evidence>
<keyword evidence="6" id="KW-0175">Coiled coil</keyword>
<reference evidence="8" key="1">
    <citation type="submission" date="2020-11" db="EMBL/GenBank/DDBJ databases">
        <authorList>
            <person name="Tran Van P."/>
        </authorList>
    </citation>
    <scope>NUCLEOTIDE SEQUENCE</scope>
</reference>
<dbReference type="GO" id="GO:0005634">
    <property type="term" value="C:nucleus"/>
    <property type="evidence" value="ECO:0007669"/>
    <property type="project" value="TreeGrafter"/>
</dbReference>
<protein>
    <recommendedName>
        <fullName evidence="10">Serine/threonine-protein kinase tousled-like 2</fullName>
    </recommendedName>
</protein>
<evidence type="ECO:0000256" key="2">
    <source>
        <dbReference type="ARBA" id="ARBA00022679"/>
    </source>
</evidence>
<evidence type="ECO:0000256" key="5">
    <source>
        <dbReference type="ARBA" id="ARBA00022840"/>
    </source>
</evidence>
<dbReference type="Proteomes" id="UP000678499">
    <property type="component" value="Unassembled WGS sequence"/>
</dbReference>
<dbReference type="OrthoDB" id="346907at2759"/>
<name>A0A7R9BCU1_9CRUS</name>
<keyword evidence="1" id="KW-0723">Serine/threonine-protein kinase</keyword>
<evidence type="ECO:0000256" key="1">
    <source>
        <dbReference type="ARBA" id="ARBA00022527"/>
    </source>
</evidence>
<evidence type="ECO:0000313" key="9">
    <source>
        <dbReference type="Proteomes" id="UP000678499"/>
    </source>
</evidence>
<keyword evidence="9" id="KW-1185">Reference proteome</keyword>
<keyword evidence="3" id="KW-0547">Nucleotide-binding</keyword>
<feature type="region of interest" description="Disordered" evidence="7">
    <location>
        <begin position="1"/>
        <end position="22"/>
    </location>
</feature>
<dbReference type="GO" id="GO:0007059">
    <property type="term" value="P:chromosome segregation"/>
    <property type="evidence" value="ECO:0007669"/>
    <property type="project" value="TreeGrafter"/>
</dbReference>
<accession>A0A7R9BCU1</accession>
<evidence type="ECO:0000256" key="6">
    <source>
        <dbReference type="SAM" id="Coils"/>
    </source>
</evidence>
<dbReference type="GO" id="GO:0005524">
    <property type="term" value="F:ATP binding"/>
    <property type="evidence" value="ECO:0007669"/>
    <property type="project" value="UniProtKB-KW"/>
</dbReference>